<dbReference type="Proteomes" id="UP000887560">
    <property type="component" value="Unplaced"/>
</dbReference>
<proteinExistence type="predicted"/>
<name>A0A915NG46_9BILA</name>
<organism evidence="2 3">
    <name type="scientific">Meloidogyne floridensis</name>
    <dbReference type="NCBI Taxonomy" id="298350"/>
    <lineage>
        <taxon>Eukaryota</taxon>
        <taxon>Metazoa</taxon>
        <taxon>Ecdysozoa</taxon>
        <taxon>Nematoda</taxon>
        <taxon>Chromadorea</taxon>
        <taxon>Rhabditida</taxon>
        <taxon>Tylenchina</taxon>
        <taxon>Tylenchomorpha</taxon>
        <taxon>Tylenchoidea</taxon>
        <taxon>Meloidogynidae</taxon>
        <taxon>Meloidogyninae</taxon>
        <taxon>Meloidogyne</taxon>
    </lineage>
</organism>
<accession>A0A915NG46</accession>
<reference evidence="3" key="1">
    <citation type="submission" date="2022-11" db="UniProtKB">
        <authorList>
            <consortium name="WormBaseParasite"/>
        </authorList>
    </citation>
    <scope>IDENTIFICATION</scope>
</reference>
<evidence type="ECO:0000256" key="1">
    <source>
        <dbReference type="SAM" id="MobiDB-lite"/>
    </source>
</evidence>
<sequence>MESPVEEENVSSDASSDSRTESINRCITYLIHACTCRDVDCRTGMCHKMKR</sequence>
<feature type="compositionally biased region" description="Acidic residues" evidence="1">
    <location>
        <begin position="1"/>
        <end position="10"/>
    </location>
</feature>
<evidence type="ECO:0000313" key="2">
    <source>
        <dbReference type="Proteomes" id="UP000887560"/>
    </source>
</evidence>
<dbReference type="AlphaFoldDB" id="A0A915NG46"/>
<dbReference type="Gene3D" id="1.20.1020.10">
    <property type="entry name" value="TAZ domain"/>
    <property type="match status" value="1"/>
</dbReference>
<protein>
    <submittedName>
        <fullName evidence="3">Uncharacterized protein</fullName>
    </submittedName>
</protein>
<feature type="region of interest" description="Disordered" evidence="1">
    <location>
        <begin position="1"/>
        <end position="20"/>
    </location>
</feature>
<evidence type="ECO:0000313" key="3">
    <source>
        <dbReference type="WBParaSite" id="scf7180000416934.g788"/>
    </source>
</evidence>
<dbReference type="InterPro" id="IPR035898">
    <property type="entry name" value="TAZ_dom_sf"/>
</dbReference>
<keyword evidence="2" id="KW-1185">Reference proteome</keyword>
<dbReference type="SUPFAM" id="SSF57933">
    <property type="entry name" value="TAZ domain"/>
    <property type="match status" value="1"/>
</dbReference>
<dbReference type="WBParaSite" id="scf7180000416934.g788">
    <property type="protein sequence ID" value="scf7180000416934.g788"/>
    <property type="gene ID" value="scf7180000416934.g788"/>
</dbReference>